<accession>A0A5C6DP04</accession>
<name>A0A5C6DP04_9BACT</name>
<organism evidence="1 2">
    <name type="scientific">Novipirellula aureliae</name>
    <dbReference type="NCBI Taxonomy" id="2527966"/>
    <lineage>
        <taxon>Bacteria</taxon>
        <taxon>Pseudomonadati</taxon>
        <taxon>Planctomycetota</taxon>
        <taxon>Planctomycetia</taxon>
        <taxon>Pirellulales</taxon>
        <taxon>Pirellulaceae</taxon>
        <taxon>Novipirellula</taxon>
    </lineage>
</organism>
<evidence type="ECO:0000313" key="1">
    <source>
        <dbReference type="EMBL" id="TWU37944.1"/>
    </source>
</evidence>
<evidence type="ECO:0000313" key="2">
    <source>
        <dbReference type="Proteomes" id="UP000315471"/>
    </source>
</evidence>
<dbReference type="Proteomes" id="UP000315471">
    <property type="component" value="Unassembled WGS sequence"/>
</dbReference>
<sequence>MPSGTDEETFDRAFCSPDWAVMFILAQHGATYGRLRYNVGPSTSVRLGLDIDYTLDFPATDPDAWLDEYENNVRIHDPFSSGRIFDYGADDSILDPMDIDAAAWHANEWVAS</sequence>
<proteinExistence type="predicted"/>
<gene>
    <name evidence="1" type="ORF">Q31b_47330</name>
</gene>
<keyword evidence="2" id="KW-1185">Reference proteome</keyword>
<protein>
    <submittedName>
        <fullName evidence="1">Uncharacterized protein</fullName>
    </submittedName>
</protein>
<dbReference type="AlphaFoldDB" id="A0A5C6DP04"/>
<comment type="caution">
    <text evidence="1">The sequence shown here is derived from an EMBL/GenBank/DDBJ whole genome shotgun (WGS) entry which is preliminary data.</text>
</comment>
<reference evidence="1 2" key="1">
    <citation type="submission" date="2019-02" db="EMBL/GenBank/DDBJ databases">
        <title>Deep-cultivation of Planctomycetes and their phenomic and genomic characterization uncovers novel biology.</title>
        <authorList>
            <person name="Wiegand S."/>
            <person name="Jogler M."/>
            <person name="Boedeker C."/>
            <person name="Pinto D."/>
            <person name="Vollmers J."/>
            <person name="Rivas-Marin E."/>
            <person name="Kohn T."/>
            <person name="Peeters S.H."/>
            <person name="Heuer A."/>
            <person name="Rast P."/>
            <person name="Oberbeckmann S."/>
            <person name="Bunk B."/>
            <person name="Jeske O."/>
            <person name="Meyerdierks A."/>
            <person name="Storesund J.E."/>
            <person name="Kallscheuer N."/>
            <person name="Luecker S."/>
            <person name="Lage O.M."/>
            <person name="Pohl T."/>
            <person name="Merkel B.J."/>
            <person name="Hornburger P."/>
            <person name="Mueller R.-W."/>
            <person name="Bruemmer F."/>
            <person name="Labrenz M."/>
            <person name="Spormann A.M."/>
            <person name="Op Den Camp H."/>
            <person name="Overmann J."/>
            <person name="Amann R."/>
            <person name="Jetten M.S.M."/>
            <person name="Mascher T."/>
            <person name="Medema M.H."/>
            <person name="Devos D.P."/>
            <person name="Kaster A.-K."/>
            <person name="Ovreas L."/>
            <person name="Rohde M."/>
            <person name="Galperin M.Y."/>
            <person name="Jogler C."/>
        </authorList>
    </citation>
    <scope>NUCLEOTIDE SEQUENCE [LARGE SCALE GENOMIC DNA]</scope>
    <source>
        <strain evidence="1 2">Q31b</strain>
    </source>
</reference>
<dbReference type="EMBL" id="SJPY01000007">
    <property type="protein sequence ID" value="TWU37944.1"/>
    <property type="molecule type" value="Genomic_DNA"/>
</dbReference>